<dbReference type="AlphaFoldDB" id="A0A1R3V584"/>
<dbReference type="EMBL" id="FTPD01000006">
    <property type="protein sequence ID" value="SIT53906.1"/>
    <property type="molecule type" value="Genomic_DNA"/>
</dbReference>
<organism evidence="1 2">
    <name type="scientific">Mesorhizobium prunaredense</name>
    <dbReference type="NCBI Taxonomy" id="1631249"/>
    <lineage>
        <taxon>Bacteria</taxon>
        <taxon>Pseudomonadati</taxon>
        <taxon>Pseudomonadota</taxon>
        <taxon>Alphaproteobacteria</taxon>
        <taxon>Hyphomicrobiales</taxon>
        <taxon>Phyllobacteriaceae</taxon>
        <taxon>Mesorhizobium</taxon>
    </lineage>
</organism>
<evidence type="ECO:0000313" key="2">
    <source>
        <dbReference type="Proteomes" id="UP000188388"/>
    </source>
</evidence>
<proteinExistence type="predicted"/>
<keyword evidence="2" id="KW-1185">Reference proteome</keyword>
<accession>A0A1R3V584</accession>
<dbReference type="Proteomes" id="UP000188388">
    <property type="component" value="Unassembled WGS sequence"/>
</dbReference>
<sequence length="67" mass="7132">MHATGLPLAGTQRGVLVKPMKNGQVGGLNELRASNACGELRALFDPNCYLLPRSQPSARLSVDCQLP</sequence>
<evidence type="ECO:0000313" key="1">
    <source>
        <dbReference type="EMBL" id="SIT53906.1"/>
    </source>
</evidence>
<name>A0A1R3V584_9HYPH</name>
<protein>
    <submittedName>
        <fullName evidence="1">Uncharacterized protein</fullName>
    </submittedName>
</protein>
<gene>
    <name evidence="1" type="ORF">BQ8794_140051</name>
</gene>
<reference evidence="2" key="1">
    <citation type="submission" date="2017-01" db="EMBL/GenBank/DDBJ databases">
        <authorList>
            <person name="Brunel B."/>
        </authorList>
    </citation>
    <scope>NUCLEOTIDE SEQUENCE [LARGE SCALE GENOMIC DNA]</scope>
</reference>